<dbReference type="InterPro" id="IPR036388">
    <property type="entry name" value="WH-like_DNA-bd_sf"/>
</dbReference>
<proteinExistence type="predicted"/>
<evidence type="ECO:0000313" key="2">
    <source>
        <dbReference type="EMBL" id="MBB3676268.1"/>
    </source>
</evidence>
<dbReference type="InterPro" id="IPR036390">
    <property type="entry name" value="WH_DNA-bd_sf"/>
</dbReference>
<dbReference type="AlphaFoldDB" id="A0A839XZ43"/>
<dbReference type="InterPro" id="IPR039422">
    <property type="entry name" value="MarR/SlyA-like"/>
</dbReference>
<dbReference type="SUPFAM" id="SSF46785">
    <property type="entry name" value="Winged helix' DNA-binding domain"/>
    <property type="match status" value="1"/>
</dbReference>
<dbReference type="PANTHER" id="PTHR33164">
    <property type="entry name" value="TRANSCRIPTIONAL REGULATOR, MARR FAMILY"/>
    <property type="match status" value="1"/>
</dbReference>
<dbReference type="PANTHER" id="PTHR33164:SF43">
    <property type="entry name" value="HTH-TYPE TRANSCRIPTIONAL REPRESSOR YETL"/>
    <property type="match status" value="1"/>
</dbReference>
<dbReference type="Pfam" id="PF12802">
    <property type="entry name" value="MarR_2"/>
    <property type="match status" value="1"/>
</dbReference>
<protein>
    <submittedName>
        <fullName evidence="2">DNA-binding MarR family transcriptional regulator</fullName>
    </submittedName>
</protein>
<dbReference type="SMART" id="SM00347">
    <property type="entry name" value="HTH_MARR"/>
    <property type="match status" value="1"/>
</dbReference>
<comment type="caution">
    <text evidence="2">The sequence shown here is derived from an EMBL/GenBank/DDBJ whole genome shotgun (WGS) entry which is preliminary data.</text>
</comment>
<dbReference type="EMBL" id="JACIBU010000001">
    <property type="protein sequence ID" value="MBB3676268.1"/>
    <property type="molecule type" value="Genomic_DNA"/>
</dbReference>
<dbReference type="PROSITE" id="PS50995">
    <property type="entry name" value="HTH_MARR_2"/>
    <property type="match status" value="1"/>
</dbReference>
<dbReference type="Gene3D" id="1.10.10.10">
    <property type="entry name" value="Winged helix-like DNA-binding domain superfamily/Winged helix DNA-binding domain"/>
    <property type="match status" value="1"/>
</dbReference>
<accession>A0A839XZ43</accession>
<name>A0A839XZ43_9ACTN</name>
<dbReference type="PRINTS" id="PR00598">
    <property type="entry name" value="HTHMARR"/>
</dbReference>
<evidence type="ECO:0000259" key="1">
    <source>
        <dbReference type="PROSITE" id="PS50995"/>
    </source>
</evidence>
<dbReference type="Proteomes" id="UP000580718">
    <property type="component" value="Unassembled WGS sequence"/>
</dbReference>
<gene>
    <name evidence="2" type="ORF">FHX36_002003</name>
</gene>
<keyword evidence="2" id="KW-0238">DNA-binding</keyword>
<reference evidence="2 3" key="1">
    <citation type="submission" date="2020-08" db="EMBL/GenBank/DDBJ databases">
        <title>Sequencing the genomes of 1000 actinobacteria strains.</title>
        <authorList>
            <person name="Klenk H.-P."/>
        </authorList>
    </citation>
    <scope>NUCLEOTIDE SEQUENCE [LARGE SCALE GENOMIC DNA]</scope>
    <source>
        <strain evidence="2 3">DSM 16678</strain>
    </source>
</reference>
<organism evidence="2 3">
    <name type="scientific">Modestobacter versicolor</name>
    <dbReference type="NCBI Taxonomy" id="429133"/>
    <lineage>
        <taxon>Bacteria</taxon>
        <taxon>Bacillati</taxon>
        <taxon>Actinomycetota</taxon>
        <taxon>Actinomycetes</taxon>
        <taxon>Geodermatophilales</taxon>
        <taxon>Geodermatophilaceae</taxon>
        <taxon>Modestobacter</taxon>
    </lineage>
</organism>
<dbReference type="GO" id="GO:0003677">
    <property type="term" value="F:DNA binding"/>
    <property type="evidence" value="ECO:0007669"/>
    <property type="project" value="UniProtKB-KW"/>
</dbReference>
<dbReference type="InterPro" id="IPR000835">
    <property type="entry name" value="HTH_MarR-typ"/>
</dbReference>
<evidence type="ECO:0000313" key="3">
    <source>
        <dbReference type="Proteomes" id="UP000580718"/>
    </source>
</evidence>
<dbReference type="GO" id="GO:0003700">
    <property type="term" value="F:DNA-binding transcription factor activity"/>
    <property type="evidence" value="ECO:0007669"/>
    <property type="project" value="InterPro"/>
</dbReference>
<sequence length="164" mass="17393">MEQPADGGDPQRPLPSWLADDPAAIPAYALARAGNAMTARFTRELATVGLRPHTFTVLVHLAREPALTSAELARRLAVTPQSMSALLHGLAEAGWVERPTGALRGQRIDVRLTDAGREALAAAGPVLAELGRPEAMGLTAEEATTLHALLQRVLSTLSDPRRSP</sequence>
<dbReference type="GO" id="GO:0006950">
    <property type="term" value="P:response to stress"/>
    <property type="evidence" value="ECO:0007669"/>
    <property type="project" value="TreeGrafter"/>
</dbReference>
<dbReference type="RefSeq" id="WP_181428797.1">
    <property type="nucleotide sequence ID" value="NZ_JACIBU010000001.1"/>
</dbReference>
<feature type="domain" description="HTH marR-type" evidence="1">
    <location>
        <begin position="23"/>
        <end position="155"/>
    </location>
</feature>